<comment type="caution">
    <text evidence="1">The sequence shown here is derived from an EMBL/GenBank/DDBJ whole genome shotgun (WGS) entry which is preliminary data.</text>
</comment>
<dbReference type="EMBL" id="RBZW01000014">
    <property type="protein sequence ID" value="THE65955.1"/>
    <property type="molecule type" value="Genomic_DNA"/>
</dbReference>
<name>A0A4S3TRK3_9EURY</name>
<evidence type="ECO:0000313" key="2">
    <source>
        <dbReference type="Proteomes" id="UP000318864"/>
    </source>
</evidence>
<reference evidence="1 2" key="1">
    <citation type="submission" date="2018-10" db="EMBL/GenBank/DDBJ databases">
        <title>Natronolimnobius sp. XQ-INN 246 isolated from Inner Mongolia Autonomous Region of China.</title>
        <authorList>
            <person name="Xue Q."/>
        </authorList>
    </citation>
    <scope>NUCLEOTIDE SEQUENCE [LARGE SCALE GENOMIC DNA]</scope>
    <source>
        <strain evidence="1 2">XQ-INN 246</strain>
    </source>
</reference>
<gene>
    <name evidence="1" type="ORF">D8Y22_05410</name>
</gene>
<dbReference type="Proteomes" id="UP000318864">
    <property type="component" value="Unassembled WGS sequence"/>
</dbReference>
<proteinExistence type="predicted"/>
<keyword evidence="2" id="KW-1185">Reference proteome</keyword>
<sequence>MIRADANEGFTDIGQVHISPKFLFNSMFDIGFKIHCFVTQEILNHLPVSLDCVPSENIR</sequence>
<evidence type="ECO:0000313" key="1">
    <source>
        <dbReference type="EMBL" id="THE65955.1"/>
    </source>
</evidence>
<accession>A0A4S3TRK3</accession>
<dbReference type="AlphaFoldDB" id="A0A4S3TRK3"/>
<protein>
    <submittedName>
        <fullName evidence="1">Uncharacterized protein</fullName>
    </submittedName>
</protein>
<organism evidence="1 2">
    <name type="scientific">Salinadaptatus halalkaliphilus</name>
    <dbReference type="NCBI Taxonomy" id="2419781"/>
    <lineage>
        <taxon>Archaea</taxon>
        <taxon>Methanobacteriati</taxon>
        <taxon>Methanobacteriota</taxon>
        <taxon>Stenosarchaea group</taxon>
        <taxon>Halobacteria</taxon>
        <taxon>Halobacteriales</taxon>
        <taxon>Natrialbaceae</taxon>
        <taxon>Salinadaptatus</taxon>
    </lineage>
</organism>